<dbReference type="SUPFAM" id="SSF53335">
    <property type="entry name" value="S-adenosyl-L-methionine-dependent methyltransferases"/>
    <property type="match status" value="1"/>
</dbReference>
<dbReference type="PANTHER" id="PTHR22807:SF30">
    <property type="entry name" value="28S RRNA (CYTOSINE(4447)-C(5))-METHYLTRANSFERASE-RELATED"/>
    <property type="match status" value="1"/>
</dbReference>
<proteinExistence type="inferred from homology"/>
<evidence type="ECO:0000313" key="8">
    <source>
        <dbReference type="EMBL" id="MBO8426799.1"/>
    </source>
</evidence>
<dbReference type="CDD" id="cd02440">
    <property type="entry name" value="AdoMet_MTases"/>
    <property type="match status" value="1"/>
</dbReference>
<dbReference type="AlphaFoldDB" id="A0A9D9GW37"/>
<dbReference type="InterPro" id="IPR049560">
    <property type="entry name" value="MeTrfase_RsmB-F_NOP2_cat"/>
</dbReference>
<dbReference type="Gene3D" id="2.30.130.60">
    <property type="match status" value="1"/>
</dbReference>
<feature type="active site" description="Nucleophile" evidence="6">
    <location>
        <position position="227"/>
    </location>
</feature>
<dbReference type="PRINTS" id="PR02008">
    <property type="entry name" value="RCMTFAMILY"/>
</dbReference>
<feature type="binding site" evidence="6">
    <location>
        <begin position="105"/>
        <end position="111"/>
    </location>
    <ligand>
        <name>S-adenosyl-L-methionine</name>
        <dbReference type="ChEBI" id="CHEBI:59789"/>
    </ligand>
</feature>
<reference evidence="8" key="1">
    <citation type="submission" date="2020-10" db="EMBL/GenBank/DDBJ databases">
        <authorList>
            <person name="Gilroy R."/>
        </authorList>
    </citation>
    <scope>NUCLEOTIDE SEQUENCE</scope>
    <source>
        <strain evidence="8">17113</strain>
    </source>
</reference>
<keyword evidence="3 6" id="KW-0808">Transferase</keyword>
<evidence type="ECO:0000256" key="2">
    <source>
        <dbReference type="ARBA" id="ARBA00022603"/>
    </source>
</evidence>
<gene>
    <name evidence="8" type="ORF">IAC61_05770</name>
</gene>
<dbReference type="PROSITE" id="PS01153">
    <property type="entry name" value="NOL1_NOP2_SUN"/>
    <property type="match status" value="1"/>
</dbReference>
<feature type="binding site" evidence="6">
    <location>
        <position position="129"/>
    </location>
    <ligand>
        <name>S-adenosyl-L-methionine</name>
        <dbReference type="ChEBI" id="CHEBI:59789"/>
    </ligand>
</feature>
<dbReference type="InterPro" id="IPR001678">
    <property type="entry name" value="MeTrfase_RsmB-F_NOP2_dom"/>
</dbReference>
<keyword evidence="4 6" id="KW-0949">S-adenosyl-L-methionine</keyword>
<dbReference type="Pfam" id="PF13636">
    <property type="entry name" value="Methyltranf_PUA"/>
    <property type="match status" value="1"/>
</dbReference>
<keyword evidence="2 6" id="KW-0489">Methyltransferase</keyword>
<evidence type="ECO:0000256" key="5">
    <source>
        <dbReference type="ARBA" id="ARBA00022884"/>
    </source>
</evidence>
<feature type="binding site" evidence="6">
    <location>
        <position position="174"/>
    </location>
    <ligand>
        <name>S-adenosyl-L-methionine</name>
        <dbReference type="ChEBI" id="CHEBI:59789"/>
    </ligand>
</feature>
<dbReference type="InterPro" id="IPR023267">
    <property type="entry name" value="RCMT"/>
</dbReference>
<dbReference type="GO" id="GO:0003723">
    <property type="term" value="F:RNA binding"/>
    <property type="evidence" value="ECO:0007669"/>
    <property type="project" value="UniProtKB-UniRule"/>
</dbReference>
<reference evidence="8" key="2">
    <citation type="journal article" date="2021" name="PeerJ">
        <title>Extensive microbial diversity within the chicken gut microbiome revealed by metagenomics and culture.</title>
        <authorList>
            <person name="Gilroy R."/>
            <person name="Ravi A."/>
            <person name="Getino M."/>
            <person name="Pursley I."/>
            <person name="Horton D.L."/>
            <person name="Alikhan N.F."/>
            <person name="Baker D."/>
            <person name="Gharbi K."/>
            <person name="Hall N."/>
            <person name="Watson M."/>
            <person name="Adriaenssens E.M."/>
            <person name="Foster-Nyarko E."/>
            <person name="Jarju S."/>
            <person name="Secka A."/>
            <person name="Antonio M."/>
            <person name="Oren A."/>
            <person name="Chaudhuri R.R."/>
            <person name="La Ragione R."/>
            <person name="Hildebrand F."/>
            <person name="Pallen M.J."/>
        </authorList>
    </citation>
    <scope>NUCLEOTIDE SEQUENCE</scope>
    <source>
        <strain evidence="8">17113</strain>
    </source>
</reference>
<dbReference type="GO" id="GO:0008173">
    <property type="term" value="F:RNA methyltransferase activity"/>
    <property type="evidence" value="ECO:0007669"/>
    <property type="project" value="InterPro"/>
</dbReference>
<dbReference type="Proteomes" id="UP000823634">
    <property type="component" value="Unassembled WGS sequence"/>
</dbReference>
<sequence>MGEFEESLGYLGAERDLLLKALEKGEQNKIAILDERLYGEEEAKRRFPFLTPDPNVKGGFSYDASIKLGASLSYFAGAFSIQDPSSALPAALLSPLRGERVLDMCAAPGGKSIQIALAIGDSGLLIANDKSHSRALSLSSNLERMGLGNAIVTCFDLLRDSPFPSGYFDAILLDAPCSGEAMFRKDEEARRDWSLAKVSSCAQTQASLLEVAAKLLRPGGRMVYSTCSFAYEEDIGMVKGFLSRHSDFRPLCPISDERIFRHADFPEAAYCLPHRYPGEGQFACLLIKEGNEERRNPRLSKTQISSKAKERLSALGLASYSFASNQEAIYACSQPFPVSRFIRYGYQALLLPRFEPSNGVKRLLPKLTLSEKEAILFLQGQELPMPGEGYVCAYYAALPLGIGKLGNGKMKNRLPKGLRRRFAKEELI</sequence>
<dbReference type="InterPro" id="IPR027391">
    <property type="entry name" value="Nol1_Nop2_Fmu_2"/>
</dbReference>
<dbReference type="InterPro" id="IPR018314">
    <property type="entry name" value="RsmB/NOL1/NOP2-like_CS"/>
</dbReference>
<evidence type="ECO:0000256" key="3">
    <source>
        <dbReference type="ARBA" id="ARBA00022679"/>
    </source>
</evidence>
<dbReference type="PANTHER" id="PTHR22807">
    <property type="entry name" value="NOP2 YEAST -RELATED NOL1/NOP2/FMU SUN DOMAIN-CONTAINING"/>
    <property type="match status" value="1"/>
</dbReference>
<protein>
    <recommendedName>
        <fullName evidence="7">SAM-dependent MTase RsmB/NOP-type domain-containing protein</fullName>
    </recommendedName>
</protein>
<accession>A0A9D9GW37</accession>
<keyword evidence="5 6" id="KW-0694">RNA-binding</keyword>
<evidence type="ECO:0000256" key="4">
    <source>
        <dbReference type="ARBA" id="ARBA00022691"/>
    </source>
</evidence>
<organism evidence="8 9">
    <name type="scientific">Candidatus Alloenteromonas pullistercoris</name>
    <dbReference type="NCBI Taxonomy" id="2840785"/>
    <lineage>
        <taxon>Bacteria</taxon>
        <taxon>Bacillati</taxon>
        <taxon>Bacillota</taxon>
        <taxon>Bacillota incertae sedis</taxon>
        <taxon>Candidatus Alloenteromonas</taxon>
    </lineage>
</organism>
<dbReference type="GO" id="GO:0001510">
    <property type="term" value="P:RNA methylation"/>
    <property type="evidence" value="ECO:0007669"/>
    <property type="project" value="InterPro"/>
</dbReference>
<dbReference type="PROSITE" id="PS51686">
    <property type="entry name" value="SAM_MT_RSMB_NOP"/>
    <property type="match status" value="1"/>
</dbReference>
<comment type="caution">
    <text evidence="8">The sequence shown here is derived from an EMBL/GenBank/DDBJ whole genome shotgun (WGS) entry which is preliminary data.</text>
</comment>
<dbReference type="Gene3D" id="3.40.50.150">
    <property type="entry name" value="Vaccinia Virus protein VP39"/>
    <property type="match status" value="1"/>
</dbReference>
<evidence type="ECO:0000256" key="6">
    <source>
        <dbReference type="PROSITE-ProRule" id="PRU01023"/>
    </source>
</evidence>
<evidence type="ECO:0000259" key="7">
    <source>
        <dbReference type="PROSITE" id="PS51686"/>
    </source>
</evidence>
<evidence type="ECO:0000256" key="1">
    <source>
        <dbReference type="ARBA" id="ARBA00007494"/>
    </source>
</evidence>
<feature type="domain" description="SAM-dependent MTase RsmB/NOP-type" evidence="7">
    <location>
        <begin position="5"/>
        <end position="289"/>
    </location>
</feature>
<feature type="binding site" evidence="6">
    <location>
        <position position="156"/>
    </location>
    <ligand>
        <name>S-adenosyl-L-methionine</name>
        <dbReference type="ChEBI" id="CHEBI:59789"/>
    </ligand>
</feature>
<name>A0A9D9GW37_9FIRM</name>
<dbReference type="Pfam" id="PF01189">
    <property type="entry name" value="Methyltr_RsmB-F"/>
    <property type="match status" value="1"/>
</dbReference>
<dbReference type="EMBL" id="JADINA010000036">
    <property type="protein sequence ID" value="MBO8426799.1"/>
    <property type="molecule type" value="Genomic_DNA"/>
</dbReference>
<comment type="similarity">
    <text evidence="1 6">Belongs to the class I-like SAM-binding methyltransferase superfamily. RsmB/NOP family.</text>
</comment>
<dbReference type="InterPro" id="IPR029063">
    <property type="entry name" value="SAM-dependent_MTases_sf"/>
</dbReference>
<evidence type="ECO:0000313" key="9">
    <source>
        <dbReference type="Proteomes" id="UP000823634"/>
    </source>
</evidence>